<gene>
    <name evidence="2" type="ORF">GCE9029_00818</name>
</gene>
<feature type="region of interest" description="Disordered" evidence="1">
    <location>
        <begin position="70"/>
        <end position="92"/>
    </location>
</feature>
<reference evidence="3" key="1">
    <citation type="submission" date="2016-02" db="EMBL/GenBank/DDBJ databases">
        <authorList>
            <person name="Rodrigo-Torres Lidia"/>
            <person name="Arahal R.David."/>
        </authorList>
    </citation>
    <scope>NUCLEOTIDE SEQUENCE [LARGE SCALE GENOMIC DNA]</scope>
    <source>
        <strain evidence="3">CECT 9029</strain>
    </source>
</reference>
<dbReference type="RefSeq" id="WP_062661140.1">
    <property type="nucleotide sequence ID" value="NZ_FIZX01000001.1"/>
</dbReference>
<evidence type="ECO:0000313" key="2">
    <source>
        <dbReference type="EMBL" id="CZF78408.1"/>
    </source>
</evidence>
<accession>A0A128EV02</accession>
<dbReference type="EMBL" id="FIZX01000001">
    <property type="protein sequence ID" value="CZF78408.1"/>
    <property type="molecule type" value="Genomic_DNA"/>
</dbReference>
<dbReference type="OrthoDB" id="1523051at2"/>
<evidence type="ECO:0000256" key="1">
    <source>
        <dbReference type="SAM" id="MobiDB-lite"/>
    </source>
</evidence>
<dbReference type="Proteomes" id="UP000071641">
    <property type="component" value="Unassembled WGS sequence"/>
</dbReference>
<name>A0A128EV02_9GAMM</name>
<dbReference type="AlphaFoldDB" id="A0A128EV02"/>
<protein>
    <submittedName>
        <fullName evidence="2">Uncharacterized protein</fullName>
    </submittedName>
</protein>
<organism evidence="2 3">
    <name type="scientific">Grimontia celer</name>
    <dbReference type="NCBI Taxonomy" id="1796497"/>
    <lineage>
        <taxon>Bacteria</taxon>
        <taxon>Pseudomonadati</taxon>
        <taxon>Pseudomonadota</taxon>
        <taxon>Gammaproteobacteria</taxon>
        <taxon>Vibrionales</taxon>
        <taxon>Vibrionaceae</taxon>
        <taxon>Grimontia</taxon>
    </lineage>
</organism>
<keyword evidence="3" id="KW-1185">Reference proteome</keyword>
<proteinExistence type="predicted"/>
<sequence>MPNRFNEPVINRNIDVHINIFALYNKELSKLERLIEKNAKQHNPKDYLLLQTVPGIGLLSRGGTLLPGNPKISDLTAKTSEQSQSTGLFGAP</sequence>
<evidence type="ECO:0000313" key="3">
    <source>
        <dbReference type="Proteomes" id="UP000071641"/>
    </source>
</evidence>
<feature type="compositionally biased region" description="Polar residues" evidence="1">
    <location>
        <begin position="76"/>
        <end position="92"/>
    </location>
</feature>